<dbReference type="HOGENOM" id="CLU_1163392_0_0_1"/>
<organism evidence="1 2">
    <name type="scientific">Ciona savignyi</name>
    <name type="common">Pacific transparent sea squirt</name>
    <dbReference type="NCBI Taxonomy" id="51511"/>
    <lineage>
        <taxon>Eukaryota</taxon>
        <taxon>Metazoa</taxon>
        <taxon>Chordata</taxon>
        <taxon>Tunicata</taxon>
        <taxon>Ascidiacea</taxon>
        <taxon>Phlebobranchia</taxon>
        <taxon>Cionidae</taxon>
        <taxon>Ciona</taxon>
    </lineage>
</organism>
<dbReference type="InParanoid" id="H2Y7I3"/>
<dbReference type="AlphaFoldDB" id="H2Y7I3"/>
<evidence type="ECO:0000313" key="2">
    <source>
        <dbReference type="Proteomes" id="UP000007875"/>
    </source>
</evidence>
<keyword evidence="2" id="KW-1185">Reference proteome</keyword>
<name>H2Y7I3_CIOSA</name>
<reference evidence="1" key="3">
    <citation type="submission" date="2025-09" db="UniProtKB">
        <authorList>
            <consortium name="Ensembl"/>
        </authorList>
    </citation>
    <scope>IDENTIFICATION</scope>
</reference>
<reference evidence="1" key="2">
    <citation type="submission" date="2025-08" db="UniProtKB">
        <authorList>
            <consortium name="Ensembl"/>
        </authorList>
    </citation>
    <scope>IDENTIFICATION</scope>
</reference>
<sequence length="239" mass="26594">MGTTCSKKKSVAVENTSIKIDHVQVEEIVGPTGNSPQNTLEDILQLPNAISCDDITVGESEPITRYDERKNSTGASTLIFPSYSGYRSFDGFGKGITRRTSGSHWAPTARVTPIQATPTIATPELVRNAAVELFERRGSPRVTRYSAMLTPNLPRRYDHHTEAKESSIEDDDFFGSDLESLDRELPIVLKNDDLASTRSIYSHAQIQPLTTLEEKNPNSPKQRRANAVNTDQREIYIEV</sequence>
<dbReference type="Proteomes" id="UP000007875">
    <property type="component" value="Unassembled WGS sequence"/>
</dbReference>
<evidence type="ECO:0000313" key="1">
    <source>
        <dbReference type="Ensembl" id="ENSCSAVP00000001281.1"/>
    </source>
</evidence>
<reference evidence="2" key="1">
    <citation type="submission" date="2003-08" db="EMBL/GenBank/DDBJ databases">
        <authorList>
            <person name="Birren B."/>
            <person name="Nusbaum C."/>
            <person name="Abebe A."/>
            <person name="Abouelleil A."/>
            <person name="Adekoya E."/>
            <person name="Ait-zahra M."/>
            <person name="Allen N."/>
            <person name="Allen T."/>
            <person name="An P."/>
            <person name="Anderson M."/>
            <person name="Anderson S."/>
            <person name="Arachchi H."/>
            <person name="Armbruster J."/>
            <person name="Bachantsang P."/>
            <person name="Baldwin J."/>
            <person name="Barry A."/>
            <person name="Bayul T."/>
            <person name="Blitshsteyn B."/>
            <person name="Bloom T."/>
            <person name="Blye J."/>
            <person name="Boguslavskiy L."/>
            <person name="Borowsky M."/>
            <person name="Boukhgalter B."/>
            <person name="Brunache A."/>
            <person name="Butler J."/>
            <person name="Calixte N."/>
            <person name="Calvo S."/>
            <person name="Camarata J."/>
            <person name="Campo K."/>
            <person name="Chang J."/>
            <person name="Cheshatsang Y."/>
            <person name="Citroen M."/>
            <person name="Collymore A."/>
            <person name="Considine T."/>
            <person name="Cook A."/>
            <person name="Cooke P."/>
            <person name="Corum B."/>
            <person name="Cuomo C."/>
            <person name="David R."/>
            <person name="Dawoe T."/>
            <person name="Degray S."/>
            <person name="Dodge S."/>
            <person name="Dooley K."/>
            <person name="Dorje P."/>
            <person name="Dorjee K."/>
            <person name="Dorris L."/>
            <person name="Duffey N."/>
            <person name="Dupes A."/>
            <person name="Elkins T."/>
            <person name="Engels R."/>
            <person name="Erickson J."/>
            <person name="Farina A."/>
            <person name="Faro S."/>
            <person name="Ferreira P."/>
            <person name="Fischer H."/>
            <person name="Fitzgerald M."/>
            <person name="Foley K."/>
            <person name="Gage D."/>
            <person name="Galagan J."/>
            <person name="Gearin G."/>
            <person name="Gnerre S."/>
            <person name="Gnirke A."/>
            <person name="Goyette A."/>
            <person name="Graham J."/>
            <person name="Grandbois E."/>
            <person name="Gyaltsen K."/>
            <person name="Hafez N."/>
            <person name="Hagopian D."/>
            <person name="Hagos B."/>
            <person name="Hall J."/>
            <person name="Hatcher B."/>
            <person name="Heller A."/>
            <person name="Higgins H."/>
            <person name="Honan T."/>
            <person name="Horn A."/>
            <person name="Houde N."/>
            <person name="Hughes L."/>
            <person name="Hulme W."/>
            <person name="Husby E."/>
            <person name="Iliev I."/>
            <person name="Jaffe D."/>
            <person name="Jones C."/>
            <person name="Kamal M."/>
            <person name="Kamat A."/>
            <person name="Kamvysselis M."/>
            <person name="Karlsson E."/>
            <person name="Kells C."/>
            <person name="Kieu A."/>
            <person name="Kisner P."/>
            <person name="Kodira C."/>
            <person name="Kulbokas E."/>
            <person name="Labutti K."/>
            <person name="Lama D."/>
            <person name="Landers T."/>
            <person name="Leger J."/>
            <person name="Levine S."/>
            <person name="Lewis D."/>
            <person name="Lewis T."/>
            <person name="Lindblad-toh K."/>
            <person name="Liu X."/>
            <person name="Lokyitsang T."/>
            <person name="Lokyitsang Y."/>
            <person name="Lucien O."/>
            <person name="Lui A."/>
            <person name="Ma L.J."/>
            <person name="Mabbitt R."/>
            <person name="Macdonald J."/>
            <person name="Maclean C."/>
            <person name="Major J."/>
            <person name="Manning J."/>
            <person name="Marabella R."/>
            <person name="Maru K."/>
            <person name="Matthews C."/>
            <person name="Mauceli E."/>
            <person name="Mccarthy M."/>
            <person name="Mcdonough S."/>
            <person name="Mcghee T."/>
            <person name="Meldrim J."/>
            <person name="Meneus L."/>
            <person name="Mesirov J."/>
            <person name="Mihalev A."/>
            <person name="Mihova T."/>
            <person name="Mikkelsen T."/>
            <person name="Mlenga V."/>
            <person name="Moru K."/>
            <person name="Mozes J."/>
            <person name="Mulrain L."/>
            <person name="Munson G."/>
            <person name="Naylor J."/>
            <person name="Newes C."/>
            <person name="Nguyen C."/>
            <person name="Nguyen N."/>
            <person name="Nguyen T."/>
            <person name="Nicol R."/>
            <person name="Nielsen C."/>
            <person name="Nizzari M."/>
            <person name="Norbu C."/>
            <person name="Norbu N."/>
            <person name="O'donnell P."/>
            <person name="Okoawo O."/>
            <person name="O'leary S."/>
            <person name="Omotosho B."/>
            <person name="O'neill K."/>
            <person name="Osman S."/>
            <person name="Parker S."/>
            <person name="Perrin D."/>
            <person name="Phunkhang P."/>
            <person name="Piqani B."/>
            <person name="Purcell S."/>
            <person name="Rachupka T."/>
            <person name="Ramasamy U."/>
            <person name="Rameau R."/>
            <person name="Ray V."/>
            <person name="Raymond C."/>
            <person name="Retta R."/>
            <person name="Richardson S."/>
            <person name="Rise C."/>
            <person name="Rodriguez J."/>
            <person name="Rogers J."/>
            <person name="Rogov P."/>
            <person name="Rutman M."/>
            <person name="Schupbach R."/>
            <person name="Seaman C."/>
            <person name="Settipalli S."/>
            <person name="Sharpe T."/>
            <person name="Sheridan J."/>
            <person name="Sherpa N."/>
            <person name="Shi J."/>
            <person name="Smirnov S."/>
            <person name="Smith C."/>
            <person name="Sougnez C."/>
            <person name="Spencer B."/>
            <person name="Stalker J."/>
            <person name="Stange-thomann N."/>
            <person name="Stavropoulos S."/>
            <person name="Stetson K."/>
            <person name="Stone C."/>
            <person name="Stone S."/>
            <person name="Stubbs M."/>
            <person name="Talamas J."/>
            <person name="Tchuinga P."/>
            <person name="Tenzing P."/>
            <person name="Tesfaye S."/>
            <person name="Theodore J."/>
            <person name="Thoulutsang Y."/>
            <person name="Topham K."/>
            <person name="Towey S."/>
            <person name="Tsamla T."/>
            <person name="Tsomo N."/>
            <person name="Vallee D."/>
            <person name="Vassiliev H."/>
            <person name="Venkataraman V."/>
            <person name="Vinson J."/>
            <person name="Vo A."/>
            <person name="Wade C."/>
            <person name="Wang S."/>
            <person name="Wangchuk T."/>
            <person name="Wangdi T."/>
            <person name="Whittaker C."/>
            <person name="Wilkinson J."/>
            <person name="Wu Y."/>
            <person name="Wyman D."/>
            <person name="Yadav S."/>
            <person name="Yang S."/>
            <person name="Yang X."/>
            <person name="Yeager S."/>
            <person name="Yee E."/>
            <person name="Young G."/>
            <person name="Zainoun J."/>
            <person name="Zembeck L."/>
            <person name="Zimmer A."/>
            <person name="Zody M."/>
            <person name="Lander E."/>
        </authorList>
    </citation>
    <scope>NUCLEOTIDE SEQUENCE [LARGE SCALE GENOMIC DNA]</scope>
</reference>
<protein>
    <submittedName>
        <fullName evidence="1">Uncharacterized protein</fullName>
    </submittedName>
</protein>
<dbReference type="Ensembl" id="ENSCSAVT00000001297.1">
    <property type="protein sequence ID" value="ENSCSAVP00000001281.1"/>
    <property type="gene ID" value="ENSCSAVG00000000718.1"/>
</dbReference>
<accession>H2Y7I3</accession>
<proteinExistence type="predicted"/>